<organism evidence="1 2">
    <name type="scientific">Olea europaea subsp. europaea</name>
    <dbReference type="NCBI Taxonomy" id="158383"/>
    <lineage>
        <taxon>Eukaryota</taxon>
        <taxon>Viridiplantae</taxon>
        <taxon>Streptophyta</taxon>
        <taxon>Embryophyta</taxon>
        <taxon>Tracheophyta</taxon>
        <taxon>Spermatophyta</taxon>
        <taxon>Magnoliopsida</taxon>
        <taxon>eudicotyledons</taxon>
        <taxon>Gunneridae</taxon>
        <taxon>Pentapetalae</taxon>
        <taxon>asterids</taxon>
        <taxon>lamiids</taxon>
        <taxon>Lamiales</taxon>
        <taxon>Oleaceae</taxon>
        <taxon>Oleeae</taxon>
        <taxon>Olea</taxon>
    </lineage>
</organism>
<dbReference type="AlphaFoldDB" id="A0A8S0TCX0"/>
<evidence type="ECO:0000313" key="1">
    <source>
        <dbReference type="EMBL" id="CAA3002842.1"/>
    </source>
</evidence>
<proteinExistence type="predicted"/>
<dbReference type="EMBL" id="CACTIH010005885">
    <property type="protein sequence ID" value="CAA3002842.1"/>
    <property type="molecule type" value="Genomic_DNA"/>
</dbReference>
<evidence type="ECO:0000313" key="2">
    <source>
        <dbReference type="Proteomes" id="UP000594638"/>
    </source>
</evidence>
<name>A0A8S0TCX0_OLEEU</name>
<reference evidence="1 2" key="1">
    <citation type="submission" date="2019-12" db="EMBL/GenBank/DDBJ databases">
        <authorList>
            <person name="Alioto T."/>
            <person name="Alioto T."/>
            <person name="Gomez Garrido J."/>
        </authorList>
    </citation>
    <scope>NUCLEOTIDE SEQUENCE [LARGE SCALE GENOMIC DNA]</scope>
</reference>
<dbReference type="Proteomes" id="UP000594638">
    <property type="component" value="Unassembled WGS sequence"/>
</dbReference>
<comment type="caution">
    <text evidence="1">The sequence shown here is derived from an EMBL/GenBank/DDBJ whole genome shotgun (WGS) entry which is preliminary data.</text>
</comment>
<accession>A0A8S0TCX0</accession>
<protein>
    <submittedName>
        <fullName evidence="1">Uncharacterized protein</fullName>
    </submittedName>
</protein>
<keyword evidence="2" id="KW-1185">Reference proteome</keyword>
<sequence length="171" mass="19810">MCTPWATTFSLAFNKKMLIASTAVTNSSIPSFQPEMTSCFRWQPTMRRFCCEIASWVLQATAPELWQEWKRVHRIFAAVVKCRGEIDLKRLSTTRRFCDDFDCELGFRKQLHRSFAAVAKCKGEIDLESVFQEDFNLLNLFLNLGLSGEKISICGCRERNENKPFNKSRFS</sequence>
<gene>
    <name evidence="1" type="ORF">OLEA9_A066368</name>
</gene>
<dbReference type="Gramene" id="OE9A066368T2">
    <property type="protein sequence ID" value="OE9A066368C2"/>
    <property type="gene ID" value="OE9A066368"/>
</dbReference>